<evidence type="ECO:0000313" key="2">
    <source>
        <dbReference type="EMBL" id="UPL50553.1"/>
    </source>
</evidence>
<evidence type="ECO:0000259" key="1">
    <source>
        <dbReference type="Pfam" id="PF04233"/>
    </source>
</evidence>
<sequence>MNPVHVDKRLARVDNLVARYSKQITKALLNDLEAAVAAYEATGSDLLAVGLIGSKALKVVLDQLWLDIVPAEAKHEYLHLVGEKKATPTLPVAEWLRRARNFIATESSKAITSITNTTRKKVRKVLKASAEAGSSIPNTAKSLRQRITIFSKKRAELIARTELIGAMNYGSFCGADTSGLQLDKVWLATSDTRTRPTHSATNGIAVDINGLFTVGGSPCRFPADPALPARERCRCRCTTIYQRKKPQEGTQLSLGF</sequence>
<dbReference type="EMBL" id="CP095848">
    <property type="protein sequence ID" value="UPL50553.1"/>
    <property type="molecule type" value="Genomic_DNA"/>
</dbReference>
<name>A0ABY4JF18_9BACT</name>
<dbReference type="RefSeq" id="WP_247976565.1">
    <property type="nucleotide sequence ID" value="NZ_CP095848.1"/>
</dbReference>
<keyword evidence="3" id="KW-1185">Reference proteome</keyword>
<dbReference type="Proteomes" id="UP000829647">
    <property type="component" value="Chromosome"/>
</dbReference>
<organism evidence="2 3">
    <name type="scientific">Hymenobacter sublimis</name>
    <dbReference type="NCBI Taxonomy" id="2933777"/>
    <lineage>
        <taxon>Bacteria</taxon>
        <taxon>Pseudomonadati</taxon>
        <taxon>Bacteroidota</taxon>
        <taxon>Cytophagia</taxon>
        <taxon>Cytophagales</taxon>
        <taxon>Hymenobacteraceae</taxon>
        <taxon>Hymenobacter</taxon>
    </lineage>
</organism>
<dbReference type="InterPro" id="IPR006528">
    <property type="entry name" value="Phage_head_morphogenesis_dom"/>
</dbReference>
<dbReference type="Pfam" id="PF04233">
    <property type="entry name" value="Phage_Mu_F"/>
    <property type="match status" value="1"/>
</dbReference>
<feature type="domain" description="Phage head morphogenesis" evidence="1">
    <location>
        <begin position="120"/>
        <end position="240"/>
    </location>
</feature>
<proteinExistence type="predicted"/>
<reference evidence="2 3" key="1">
    <citation type="submission" date="2022-04" db="EMBL/GenBank/DDBJ databases">
        <title>Hymenobacter sp. isolated from the air.</title>
        <authorList>
            <person name="Won M."/>
            <person name="Lee C.-M."/>
            <person name="Woen H.-Y."/>
            <person name="Kwon S.-W."/>
        </authorList>
    </citation>
    <scope>NUCLEOTIDE SEQUENCE [LARGE SCALE GENOMIC DNA]</scope>
    <source>
        <strain evidence="3">5516 S-25</strain>
    </source>
</reference>
<accession>A0ABY4JF18</accession>
<evidence type="ECO:0000313" key="3">
    <source>
        <dbReference type="Proteomes" id="UP000829647"/>
    </source>
</evidence>
<gene>
    <name evidence="2" type="ORF">MWH26_06500</name>
</gene>
<protein>
    <submittedName>
        <fullName evidence="2">Phage head morphogenesis protein</fullName>
    </submittedName>
</protein>